<evidence type="ECO:0000313" key="2">
    <source>
        <dbReference type="Proteomes" id="UP000276215"/>
    </source>
</evidence>
<accession>A0A3N4J8K0</accession>
<reference evidence="1 2" key="1">
    <citation type="journal article" date="2018" name="Nat. Ecol. Evol.">
        <title>Pezizomycetes genomes reveal the molecular basis of ectomycorrhizal truffle lifestyle.</title>
        <authorList>
            <person name="Murat C."/>
            <person name="Payen T."/>
            <person name="Noel B."/>
            <person name="Kuo A."/>
            <person name="Morin E."/>
            <person name="Chen J."/>
            <person name="Kohler A."/>
            <person name="Krizsan K."/>
            <person name="Balestrini R."/>
            <person name="Da Silva C."/>
            <person name="Montanini B."/>
            <person name="Hainaut M."/>
            <person name="Levati E."/>
            <person name="Barry K.W."/>
            <person name="Belfiori B."/>
            <person name="Cichocki N."/>
            <person name="Clum A."/>
            <person name="Dockter R.B."/>
            <person name="Fauchery L."/>
            <person name="Guy J."/>
            <person name="Iotti M."/>
            <person name="Le Tacon F."/>
            <person name="Lindquist E.A."/>
            <person name="Lipzen A."/>
            <person name="Malagnac F."/>
            <person name="Mello A."/>
            <person name="Molinier V."/>
            <person name="Miyauchi S."/>
            <person name="Poulain J."/>
            <person name="Riccioni C."/>
            <person name="Rubini A."/>
            <person name="Sitrit Y."/>
            <person name="Splivallo R."/>
            <person name="Traeger S."/>
            <person name="Wang M."/>
            <person name="Zifcakova L."/>
            <person name="Wipf D."/>
            <person name="Zambonelli A."/>
            <person name="Paolocci F."/>
            <person name="Nowrousian M."/>
            <person name="Ottonello S."/>
            <person name="Baldrian P."/>
            <person name="Spatafora J.W."/>
            <person name="Henrissat B."/>
            <person name="Nagy L.G."/>
            <person name="Aury J.M."/>
            <person name="Wincker P."/>
            <person name="Grigoriev I.V."/>
            <person name="Bonfante P."/>
            <person name="Martin F.M."/>
        </authorList>
    </citation>
    <scope>NUCLEOTIDE SEQUENCE [LARGE SCALE GENOMIC DNA]</scope>
    <source>
        <strain evidence="1 2">120613-1</strain>
    </source>
</reference>
<evidence type="ECO:0000313" key="1">
    <source>
        <dbReference type="EMBL" id="RPA93348.1"/>
    </source>
</evidence>
<sequence length="205" mass="23512">MESVMTKKVKMITREEIWKTTPKIKPSESSLPEKSKIKSKLLNQELQVLPIELLAKGLFQEKVFSAAKPDNQKQMKIAAAKWRLIASKVSEPRTTAVKWWLVVHMEFTKLHQNIEKLDYLKLYDQILQEDQENFCPSSDGTHSDVVEVLMYPEEGDGLRDGSCDGHFEIDEDNIIENSEDSNETGIRGIYDGIEDESFLDYASEI</sequence>
<dbReference type="Proteomes" id="UP000276215">
    <property type="component" value="Unassembled WGS sequence"/>
</dbReference>
<proteinExistence type="predicted"/>
<protein>
    <submittedName>
        <fullName evidence="1">Uncharacterized protein</fullName>
    </submittedName>
</protein>
<organism evidence="1 2">
    <name type="scientific">Choiromyces venosus 120613-1</name>
    <dbReference type="NCBI Taxonomy" id="1336337"/>
    <lineage>
        <taxon>Eukaryota</taxon>
        <taxon>Fungi</taxon>
        <taxon>Dikarya</taxon>
        <taxon>Ascomycota</taxon>
        <taxon>Pezizomycotina</taxon>
        <taxon>Pezizomycetes</taxon>
        <taxon>Pezizales</taxon>
        <taxon>Tuberaceae</taxon>
        <taxon>Choiromyces</taxon>
    </lineage>
</organism>
<keyword evidence="2" id="KW-1185">Reference proteome</keyword>
<name>A0A3N4J8K0_9PEZI</name>
<gene>
    <name evidence="1" type="ORF">L873DRAFT_1847244</name>
</gene>
<dbReference type="AlphaFoldDB" id="A0A3N4J8K0"/>
<dbReference type="EMBL" id="ML120454">
    <property type="protein sequence ID" value="RPA93348.1"/>
    <property type="molecule type" value="Genomic_DNA"/>
</dbReference>